<evidence type="ECO:0000256" key="11">
    <source>
        <dbReference type="PIRNR" id="PIRNR008835"/>
    </source>
</evidence>
<evidence type="ECO:0000256" key="5">
    <source>
        <dbReference type="ARBA" id="ARBA00022703"/>
    </source>
</evidence>
<comment type="domain">
    <text evidence="11">The C-terminus is required for mitochondrial localization, while the N-terminus is necessary for mitochondrial fission.</text>
</comment>
<dbReference type="AlphaFoldDB" id="A0A8J5UQK0"/>
<reference evidence="13" key="2">
    <citation type="submission" date="2021-04" db="EMBL/GenBank/DDBJ databases">
        <title>Genome-wide patterns of bracovirus chromosomal integration into multiple host tissues during parasitism.</title>
        <authorList>
            <person name="Chebbi M.A.C."/>
        </authorList>
    </citation>
    <scope>NUCLEOTIDE SEQUENCE</scope>
    <source>
        <tissue evidence="13">Whole body</tissue>
    </source>
</reference>
<evidence type="ECO:0000256" key="6">
    <source>
        <dbReference type="ARBA" id="ARBA00022787"/>
    </source>
</evidence>
<keyword evidence="9 11" id="KW-0472">Membrane</keyword>
<evidence type="ECO:0000256" key="3">
    <source>
        <dbReference type="ARBA" id="ARBA00008937"/>
    </source>
</evidence>
<dbReference type="EMBL" id="JAAOIC020000049">
    <property type="protein sequence ID" value="KAG8036062.1"/>
    <property type="molecule type" value="Genomic_DNA"/>
</dbReference>
<dbReference type="GO" id="GO:0000266">
    <property type="term" value="P:mitochondrial fission"/>
    <property type="evidence" value="ECO:0007669"/>
    <property type="project" value="InterPro"/>
</dbReference>
<keyword evidence="5" id="KW-0053">Apoptosis</keyword>
<evidence type="ECO:0000256" key="7">
    <source>
        <dbReference type="ARBA" id="ARBA00022989"/>
    </source>
</evidence>
<dbReference type="GO" id="GO:0016559">
    <property type="term" value="P:peroxisome fission"/>
    <property type="evidence" value="ECO:0007669"/>
    <property type="project" value="TreeGrafter"/>
</dbReference>
<dbReference type="PANTHER" id="PTHR13247:SF0">
    <property type="entry name" value="MITOCHONDRIAL FISSION 1 PROTEIN"/>
    <property type="match status" value="1"/>
</dbReference>
<dbReference type="GO" id="GO:0043653">
    <property type="term" value="P:mitochondrial fragmentation involved in apoptotic process"/>
    <property type="evidence" value="ECO:0007669"/>
    <property type="project" value="TreeGrafter"/>
</dbReference>
<sequence>MENILNEVVSSEDLKKFEKIYNEQLTTSQVTQKAQFEYAWCLVRSRYPADVRKGIVLLEDLFNNYKDCEKRDCLYYLAIGNARIKEYTKALHYLRGFLQVEPNNKQVQDLEACIRKKMEKEGLIGMAVAGGVIVGLASILGLGIAMAKKS</sequence>
<evidence type="ECO:0000256" key="8">
    <source>
        <dbReference type="ARBA" id="ARBA00023128"/>
    </source>
</evidence>
<dbReference type="InterPro" id="IPR028061">
    <property type="entry name" value="Fis1_TPR_C"/>
</dbReference>
<accession>A0A8J5UQK0</accession>
<comment type="function">
    <text evidence="11">Involved in the fragmentation of the mitochondrial network and its perinuclear clustering.</text>
</comment>
<dbReference type="GO" id="GO:0005778">
    <property type="term" value="C:peroxisomal membrane"/>
    <property type="evidence" value="ECO:0007669"/>
    <property type="project" value="UniProtKB-SubCell"/>
</dbReference>
<evidence type="ECO:0000256" key="10">
    <source>
        <dbReference type="ARBA" id="ARBA00023140"/>
    </source>
</evidence>
<evidence type="ECO:0000256" key="1">
    <source>
        <dbReference type="ARBA" id="ARBA00004549"/>
    </source>
</evidence>
<organism evidence="13 14">
    <name type="scientific">Cotesia typhae</name>
    <dbReference type="NCBI Taxonomy" id="2053667"/>
    <lineage>
        <taxon>Eukaryota</taxon>
        <taxon>Metazoa</taxon>
        <taxon>Ecdysozoa</taxon>
        <taxon>Arthropoda</taxon>
        <taxon>Hexapoda</taxon>
        <taxon>Insecta</taxon>
        <taxon>Pterygota</taxon>
        <taxon>Neoptera</taxon>
        <taxon>Endopterygota</taxon>
        <taxon>Hymenoptera</taxon>
        <taxon>Apocrita</taxon>
        <taxon>Ichneumonoidea</taxon>
        <taxon>Braconidae</taxon>
        <taxon>Microgastrinae</taxon>
        <taxon>Cotesia</taxon>
    </lineage>
</organism>
<dbReference type="GO" id="GO:0005741">
    <property type="term" value="C:mitochondrial outer membrane"/>
    <property type="evidence" value="ECO:0007669"/>
    <property type="project" value="UniProtKB-SubCell"/>
</dbReference>
<dbReference type="CDD" id="cd12212">
    <property type="entry name" value="Fis1"/>
    <property type="match status" value="1"/>
</dbReference>
<comment type="similarity">
    <text evidence="3 11">Belongs to the FIS1 family.</text>
</comment>
<evidence type="ECO:0000256" key="4">
    <source>
        <dbReference type="ARBA" id="ARBA00022692"/>
    </source>
</evidence>
<gene>
    <name evidence="13" type="ORF">G9C98_004641</name>
</gene>
<evidence type="ECO:0000256" key="12">
    <source>
        <dbReference type="SAM" id="Phobius"/>
    </source>
</evidence>
<dbReference type="Pfam" id="PF14853">
    <property type="entry name" value="Fis1_TPR_C"/>
    <property type="match status" value="1"/>
</dbReference>
<keyword evidence="10" id="KW-0576">Peroxisome</keyword>
<name>A0A8J5UQK0_9HYME</name>
<keyword evidence="14" id="KW-1185">Reference proteome</keyword>
<evidence type="ECO:0000256" key="9">
    <source>
        <dbReference type="ARBA" id="ARBA00023136"/>
    </source>
</evidence>
<dbReference type="FunFam" id="1.25.40.10:FF:000147">
    <property type="entry name" value="Mitochondrial fission 1 protein"/>
    <property type="match status" value="1"/>
</dbReference>
<comment type="caution">
    <text evidence="13">The sequence shown here is derived from an EMBL/GenBank/DDBJ whole genome shotgun (WGS) entry which is preliminary data.</text>
</comment>
<dbReference type="OrthoDB" id="421154at2759"/>
<dbReference type="Pfam" id="PF14852">
    <property type="entry name" value="Fis1_TPR_N"/>
    <property type="match status" value="1"/>
</dbReference>
<keyword evidence="6 11" id="KW-1000">Mitochondrion outer membrane</keyword>
<keyword evidence="8 11" id="KW-0496">Mitochondrion</keyword>
<keyword evidence="4 12" id="KW-0812">Transmembrane</keyword>
<protein>
    <recommendedName>
        <fullName evidence="11">Mitochondrial fission 1 protein</fullName>
    </recommendedName>
</protein>
<proteinExistence type="inferred from homology"/>
<reference evidence="13" key="1">
    <citation type="submission" date="2020-03" db="EMBL/GenBank/DDBJ databases">
        <authorList>
            <person name="Chebbi M.A."/>
            <person name="Drezen J.M."/>
        </authorList>
    </citation>
    <scope>NUCLEOTIDE SEQUENCE</scope>
    <source>
        <tissue evidence="13">Whole body</tissue>
    </source>
</reference>
<dbReference type="Proteomes" id="UP000729913">
    <property type="component" value="Unassembled WGS sequence"/>
</dbReference>
<dbReference type="InterPro" id="IPR033745">
    <property type="entry name" value="Fis1_cytosol"/>
</dbReference>
<dbReference type="InterPro" id="IPR028058">
    <property type="entry name" value="Fis1_TPR_N"/>
</dbReference>
<evidence type="ECO:0000313" key="14">
    <source>
        <dbReference type="Proteomes" id="UP000729913"/>
    </source>
</evidence>
<keyword evidence="7 12" id="KW-1133">Transmembrane helix</keyword>
<dbReference type="InterPro" id="IPR016543">
    <property type="entry name" value="Fis1"/>
</dbReference>
<feature type="transmembrane region" description="Helical" evidence="12">
    <location>
        <begin position="123"/>
        <end position="147"/>
    </location>
</feature>
<evidence type="ECO:0000256" key="2">
    <source>
        <dbReference type="ARBA" id="ARBA00004572"/>
    </source>
</evidence>
<dbReference type="GO" id="GO:0000422">
    <property type="term" value="P:autophagy of mitochondrion"/>
    <property type="evidence" value="ECO:0007669"/>
    <property type="project" value="TreeGrafter"/>
</dbReference>
<dbReference type="PIRSF" id="PIRSF008835">
    <property type="entry name" value="TPR_repeat_11_Fis1"/>
    <property type="match status" value="1"/>
</dbReference>
<comment type="subcellular location">
    <subcellularLocation>
        <location evidence="2">Mitochondrion outer membrane</location>
        <topology evidence="2">Single-pass membrane protein</topology>
    </subcellularLocation>
    <subcellularLocation>
        <location evidence="1">Peroxisome membrane</location>
        <topology evidence="1">Single-pass membrane protein</topology>
    </subcellularLocation>
</comment>
<dbReference type="PANTHER" id="PTHR13247">
    <property type="entry name" value="TETRATRICOPEPTIDE REPEAT PROTEIN 11 TPR REPEAT PROTEIN 11"/>
    <property type="match status" value="1"/>
</dbReference>
<evidence type="ECO:0000313" key="13">
    <source>
        <dbReference type="EMBL" id="KAG8036062.1"/>
    </source>
</evidence>